<proteinExistence type="predicted"/>
<dbReference type="SUPFAM" id="SSF46785">
    <property type="entry name" value="Winged helix' DNA-binding domain"/>
    <property type="match status" value="1"/>
</dbReference>
<evidence type="ECO:0008006" key="2">
    <source>
        <dbReference type="Google" id="ProtNLM"/>
    </source>
</evidence>
<accession>A0A0F9C5H8</accession>
<reference evidence="1" key="1">
    <citation type="journal article" date="2015" name="Nature">
        <title>Complex archaea that bridge the gap between prokaryotes and eukaryotes.</title>
        <authorList>
            <person name="Spang A."/>
            <person name="Saw J.H."/>
            <person name="Jorgensen S.L."/>
            <person name="Zaremba-Niedzwiedzka K."/>
            <person name="Martijn J."/>
            <person name="Lind A.E."/>
            <person name="van Eijk R."/>
            <person name="Schleper C."/>
            <person name="Guy L."/>
            <person name="Ettema T.J."/>
        </authorList>
    </citation>
    <scope>NUCLEOTIDE SEQUENCE</scope>
</reference>
<protein>
    <recommendedName>
        <fullName evidence="2">HTH arsR-type domain-containing protein</fullName>
    </recommendedName>
</protein>
<dbReference type="AlphaFoldDB" id="A0A0F9C5H8"/>
<comment type="caution">
    <text evidence="1">The sequence shown here is derived from an EMBL/GenBank/DDBJ whole genome shotgun (WGS) entry which is preliminary data.</text>
</comment>
<evidence type="ECO:0000313" key="1">
    <source>
        <dbReference type="EMBL" id="KKK97734.1"/>
    </source>
</evidence>
<gene>
    <name evidence="1" type="ORF">LCGC14_2649770</name>
</gene>
<dbReference type="InterPro" id="IPR036388">
    <property type="entry name" value="WH-like_DNA-bd_sf"/>
</dbReference>
<name>A0A0F9C5H8_9ZZZZ</name>
<dbReference type="InterPro" id="IPR036390">
    <property type="entry name" value="WH_DNA-bd_sf"/>
</dbReference>
<organism evidence="1">
    <name type="scientific">marine sediment metagenome</name>
    <dbReference type="NCBI Taxonomy" id="412755"/>
    <lineage>
        <taxon>unclassified sequences</taxon>
        <taxon>metagenomes</taxon>
        <taxon>ecological metagenomes</taxon>
    </lineage>
</organism>
<dbReference type="Gene3D" id="1.10.10.10">
    <property type="entry name" value="Winged helix-like DNA-binding domain superfamily/Winged helix DNA-binding domain"/>
    <property type="match status" value="1"/>
</dbReference>
<dbReference type="EMBL" id="LAZR01045919">
    <property type="protein sequence ID" value="KKK97734.1"/>
    <property type="molecule type" value="Genomic_DNA"/>
</dbReference>
<dbReference type="Pfam" id="PF12840">
    <property type="entry name" value="HTH_20"/>
    <property type="match status" value="1"/>
</dbReference>
<sequence>MIFTVLDIQILSYLRLYAEGVTRSFLGQELDTPRTTLYDHLQKLEDVDLIKRYPFNHGHGRPWTIWCLND</sequence>